<reference evidence="3" key="1">
    <citation type="submission" date="2020-02" db="EMBL/GenBank/DDBJ databases">
        <authorList>
            <person name="Meier V. D."/>
        </authorList>
    </citation>
    <scope>NUCLEOTIDE SEQUENCE</scope>
    <source>
        <strain evidence="3">AVDCRST_MAG85</strain>
    </source>
</reference>
<dbReference type="Gene3D" id="1.10.1780.10">
    <property type="entry name" value="Clp, N-terminal domain"/>
    <property type="match status" value="1"/>
</dbReference>
<dbReference type="InterPro" id="IPR036628">
    <property type="entry name" value="Clp_N_dom_sf"/>
</dbReference>
<keyword evidence="1" id="KW-0677">Repeat</keyword>
<evidence type="ECO:0000259" key="2">
    <source>
        <dbReference type="PROSITE" id="PS51903"/>
    </source>
</evidence>
<sequence length="228" mass="24811">MIATDTHELLDAATRLEDPAEGLAAVCDLRRHLDQLQTVHVENALRAGWSWSQVAETLGVSRQAAHRRYARLVRERLDEVRDSRQGNSNLVVTGAARLTMHLARQEAGALRRQEVGTEHVLLGLLRVEAGPGAAALRAANVDLASARTVVAELHAEDESEHRFSRDPLPPSKQCRAALERSVHEAARRGCDRLKPEHLLVAILRDPGSGAVRALARLGVDAEAVVTGL</sequence>
<dbReference type="PROSITE" id="PS51903">
    <property type="entry name" value="CLP_R"/>
    <property type="match status" value="1"/>
</dbReference>
<dbReference type="EMBL" id="CADCVT010000125">
    <property type="protein sequence ID" value="CAA9489670.1"/>
    <property type="molecule type" value="Genomic_DNA"/>
</dbReference>
<dbReference type="InterPro" id="IPR004176">
    <property type="entry name" value="Clp_R_N"/>
</dbReference>
<dbReference type="AlphaFoldDB" id="A0A6J4S5B1"/>
<accession>A0A6J4S5B1</accession>
<gene>
    <name evidence="3" type="ORF">AVDCRST_MAG85-1153</name>
</gene>
<dbReference type="SUPFAM" id="SSF81923">
    <property type="entry name" value="Double Clp-N motif"/>
    <property type="match status" value="1"/>
</dbReference>
<feature type="domain" description="Clp R" evidence="2">
    <location>
        <begin position="88"/>
        <end position="228"/>
    </location>
</feature>
<dbReference type="Pfam" id="PF02861">
    <property type="entry name" value="Clp_N"/>
    <property type="match status" value="1"/>
</dbReference>
<proteinExistence type="predicted"/>
<protein>
    <recommendedName>
        <fullName evidence="2">Clp R domain-containing protein</fullName>
    </recommendedName>
</protein>
<name>A0A6J4S5B1_9ACTN</name>
<evidence type="ECO:0000256" key="1">
    <source>
        <dbReference type="PROSITE-ProRule" id="PRU01251"/>
    </source>
</evidence>
<evidence type="ECO:0000313" key="3">
    <source>
        <dbReference type="EMBL" id="CAA9489670.1"/>
    </source>
</evidence>
<organism evidence="3">
    <name type="scientific">uncultured Solirubrobacteraceae bacterium</name>
    <dbReference type="NCBI Taxonomy" id="1162706"/>
    <lineage>
        <taxon>Bacteria</taxon>
        <taxon>Bacillati</taxon>
        <taxon>Actinomycetota</taxon>
        <taxon>Thermoleophilia</taxon>
        <taxon>Solirubrobacterales</taxon>
        <taxon>Solirubrobacteraceae</taxon>
        <taxon>environmental samples</taxon>
    </lineage>
</organism>